<proteinExistence type="predicted"/>
<accession>A0A225UI93</accession>
<comment type="caution">
    <text evidence="1">The sequence shown here is derived from an EMBL/GenBank/DDBJ whole genome shotgun (WGS) entry which is preliminary data.</text>
</comment>
<sequence>MEETLQLPTLLRTWRTEGIMVTALEEVAMLVEVAEVVMLVGVAEGATLVEVAAKLYRDSALA</sequence>
<dbReference type="AlphaFoldDB" id="A0A225UI93"/>
<dbReference type="EMBL" id="NBNE01017577">
    <property type="protein sequence ID" value="OWY92671.1"/>
    <property type="molecule type" value="Genomic_DNA"/>
</dbReference>
<reference evidence="2" key="1">
    <citation type="submission" date="2017-03" db="EMBL/GenBank/DDBJ databases">
        <title>Phytopthora megakarya and P. palmivora, two closely related causual agents of cacao black pod achieved similar genome size and gene model numbers by different mechanisms.</title>
        <authorList>
            <person name="Ali S."/>
            <person name="Shao J."/>
            <person name="Larry D.J."/>
            <person name="Kronmiller B."/>
            <person name="Shen D."/>
            <person name="Strem M.D."/>
            <person name="Melnick R.L."/>
            <person name="Guiltinan M.J."/>
            <person name="Tyler B.M."/>
            <person name="Meinhardt L.W."/>
            <person name="Bailey B.A."/>
        </authorList>
    </citation>
    <scope>NUCLEOTIDE SEQUENCE [LARGE SCALE GENOMIC DNA]</scope>
    <source>
        <strain evidence="2">zdho120</strain>
    </source>
</reference>
<name>A0A225UI93_9STRA</name>
<gene>
    <name evidence="1" type="ORF">PHMEG_00038230</name>
</gene>
<evidence type="ECO:0000313" key="1">
    <source>
        <dbReference type="EMBL" id="OWY92671.1"/>
    </source>
</evidence>
<organism evidence="1 2">
    <name type="scientific">Phytophthora megakarya</name>
    <dbReference type="NCBI Taxonomy" id="4795"/>
    <lineage>
        <taxon>Eukaryota</taxon>
        <taxon>Sar</taxon>
        <taxon>Stramenopiles</taxon>
        <taxon>Oomycota</taxon>
        <taxon>Peronosporomycetes</taxon>
        <taxon>Peronosporales</taxon>
        <taxon>Peronosporaceae</taxon>
        <taxon>Phytophthora</taxon>
    </lineage>
</organism>
<dbReference type="Proteomes" id="UP000198211">
    <property type="component" value="Unassembled WGS sequence"/>
</dbReference>
<protein>
    <submittedName>
        <fullName evidence="1">Uncharacterized protein</fullName>
    </submittedName>
</protein>
<evidence type="ECO:0000313" key="2">
    <source>
        <dbReference type="Proteomes" id="UP000198211"/>
    </source>
</evidence>
<keyword evidence="2" id="KW-1185">Reference proteome</keyword>